<evidence type="ECO:0000259" key="2">
    <source>
        <dbReference type="Pfam" id="PF12439"/>
    </source>
</evidence>
<sequence length="709" mass="80195">MVDLDTREWVLTNGLGSFASGTVCDVRTRTYHGWLFGATNSSSGRTLLFSHLEASLELPAQILALGTNIWGGGQIEPTGYQLLRCFDIHKGTKWIWGDQEWQLSRQMIMPYTGIGQGARGKGQQSNHSNAQFCHSLLIQYRYEGFDAAILRLRLLIGDRDLHHPQKATGQLHFSQMLGQQQVCLQAINSGNFGTPWHLRWSKGKYQIDPVWYWNYSLPEETNRGLSDEEDLYSPGYLTINLKPGDAVTLEARVGFPERLSILTEEAFAEVMETEHVRLCDIFAQASLLRKQFQDKQAGELAKTGEQKFSISPTHKLTNSPTHKLPYSSICQKLLKAADQFIITSSTEPRIIAGYHWFNDIGRDTLIALPGLALVPQRFDLAKGLLRTLGASCRYGLIPNAEPAIGEPFYNNMDASLWWIETLGLYLEATQDWQFLIEQYPIVQQIYKALIGGTRYNIQVDSIDGLVSGFARGLALTWMDAVVEGQPVTPRRGKPVEINALWYSALCWASRWAEILSEYQAVADSARLIKQAQRYTQHAQQVKASLQKFWNSDLGYLYDTIDPDDYRNTQIRPNAVLALSFSHCGFSQHQGRQILTKAVTSLLTPYGLRSLAPSDREYVGKYVGDSIQRDRAYHQGTVWCWLIGPFVRAWQRFYADEPLPFDWQRLLNHFLAEACLDSISQIFDGDEPHTPRGAIAQACSVAEVLRHFVD</sequence>
<feature type="domain" description="Glycogen debranching enzyme bacterial and archaeal type N-terminal" evidence="2">
    <location>
        <begin position="7"/>
        <end position="248"/>
    </location>
</feature>
<accession>A0A8J6XHN8</accession>
<evidence type="ECO:0000313" key="3">
    <source>
        <dbReference type="EMBL" id="MBD2770841.1"/>
    </source>
</evidence>
<dbReference type="Proteomes" id="UP000629098">
    <property type="component" value="Unassembled WGS sequence"/>
</dbReference>
<feature type="domain" description="Glycogen debranching enzyme C-terminal" evidence="1">
    <location>
        <begin position="336"/>
        <end position="705"/>
    </location>
</feature>
<reference evidence="3" key="1">
    <citation type="submission" date="2020-09" db="EMBL/GenBank/DDBJ databases">
        <title>Iningainema tapete sp. nov. (Scytonemataceae, Cyanobacteria) from greenhouses in central Florida (USA) produces two types of nodularin with biosynthetic potential for microcystin-LR and anabaenopeptins.</title>
        <authorList>
            <person name="Berthold D.E."/>
            <person name="Lefler F.W."/>
            <person name="Huang I.-S."/>
            <person name="Abdulla H."/>
            <person name="Zimba P.V."/>
            <person name="Laughinghouse H.D. IV."/>
        </authorList>
    </citation>
    <scope>NUCLEOTIDE SEQUENCE</scope>
    <source>
        <strain evidence="3">BLCCT55</strain>
    </source>
</reference>
<dbReference type="InterPro" id="IPR008928">
    <property type="entry name" value="6-hairpin_glycosidase_sf"/>
</dbReference>
<comment type="caution">
    <text evidence="3">The sequence shown here is derived from an EMBL/GenBank/DDBJ whole genome shotgun (WGS) entry which is preliminary data.</text>
</comment>
<dbReference type="Pfam" id="PF12439">
    <property type="entry name" value="GDE_N"/>
    <property type="match status" value="1"/>
</dbReference>
<dbReference type="GO" id="GO:0004135">
    <property type="term" value="F:amylo-alpha-1,6-glucosidase activity"/>
    <property type="evidence" value="ECO:0007669"/>
    <property type="project" value="InterPro"/>
</dbReference>
<organism evidence="3 4">
    <name type="scientific">Iningainema tapete BLCC-T55</name>
    <dbReference type="NCBI Taxonomy" id="2748662"/>
    <lineage>
        <taxon>Bacteria</taxon>
        <taxon>Bacillati</taxon>
        <taxon>Cyanobacteriota</taxon>
        <taxon>Cyanophyceae</taxon>
        <taxon>Nostocales</taxon>
        <taxon>Scytonemataceae</taxon>
        <taxon>Iningainema tapete</taxon>
    </lineage>
</organism>
<dbReference type="RefSeq" id="WP_190825127.1">
    <property type="nucleotide sequence ID" value="NZ_CAWPPI010000009.1"/>
</dbReference>
<dbReference type="InterPro" id="IPR024742">
    <property type="entry name" value="Glycogen_debranch_N"/>
</dbReference>
<name>A0A8J6XHN8_9CYAN</name>
<evidence type="ECO:0000259" key="1">
    <source>
        <dbReference type="Pfam" id="PF06202"/>
    </source>
</evidence>
<dbReference type="GO" id="GO:0005980">
    <property type="term" value="P:glycogen catabolic process"/>
    <property type="evidence" value="ECO:0007669"/>
    <property type="project" value="InterPro"/>
</dbReference>
<dbReference type="EMBL" id="JACXAE010000009">
    <property type="protein sequence ID" value="MBD2770841.1"/>
    <property type="molecule type" value="Genomic_DNA"/>
</dbReference>
<keyword evidence="4" id="KW-1185">Reference proteome</keyword>
<dbReference type="SUPFAM" id="SSF48208">
    <property type="entry name" value="Six-hairpin glycosidases"/>
    <property type="match status" value="1"/>
</dbReference>
<dbReference type="InterPro" id="IPR012341">
    <property type="entry name" value="6hp_glycosidase-like_sf"/>
</dbReference>
<dbReference type="AlphaFoldDB" id="A0A8J6XHN8"/>
<gene>
    <name evidence="3" type="ORF">ICL16_01555</name>
</gene>
<evidence type="ECO:0000313" key="4">
    <source>
        <dbReference type="Proteomes" id="UP000629098"/>
    </source>
</evidence>
<proteinExistence type="predicted"/>
<dbReference type="PANTHER" id="PTHR10569:SF2">
    <property type="entry name" value="GLYCOGEN DEBRANCHING ENZYME"/>
    <property type="match status" value="1"/>
</dbReference>
<dbReference type="PANTHER" id="PTHR10569">
    <property type="entry name" value="GLYCOGEN DEBRANCHING ENZYME"/>
    <property type="match status" value="1"/>
</dbReference>
<dbReference type="GO" id="GO:0004134">
    <property type="term" value="F:4-alpha-glucanotransferase activity"/>
    <property type="evidence" value="ECO:0007669"/>
    <property type="project" value="InterPro"/>
</dbReference>
<dbReference type="Gene3D" id="1.50.10.10">
    <property type="match status" value="1"/>
</dbReference>
<dbReference type="InterPro" id="IPR032790">
    <property type="entry name" value="GDE_C"/>
</dbReference>
<dbReference type="InterPro" id="IPR010401">
    <property type="entry name" value="AGL/Gdb1"/>
</dbReference>
<dbReference type="Pfam" id="PF06202">
    <property type="entry name" value="GDE_C"/>
    <property type="match status" value="1"/>
</dbReference>
<protein>
    <submittedName>
        <fullName evidence="3">Glycogen debranching enzyme family protein</fullName>
    </submittedName>
</protein>